<keyword evidence="3 5" id="KW-1133">Transmembrane helix</keyword>
<dbReference type="GO" id="GO:0016020">
    <property type="term" value="C:membrane"/>
    <property type="evidence" value="ECO:0007669"/>
    <property type="project" value="UniProtKB-SubCell"/>
</dbReference>
<dbReference type="Gene3D" id="1.20.1540.10">
    <property type="entry name" value="Rhomboid-like"/>
    <property type="match status" value="1"/>
</dbReference>
<feature type="domain" description="Peptidase S54 rhomboid" evidence="6">
    <location>
        <begin position="139"/>
        <end position="276"/>
    </location>
</feature>
<evidence type="ECO:0000256" key="1">
    <source>
        <dbReference type="ARBA" id="ARBA00004141"/>
    </source>
</evidence>
<proteinExistence type="predicted"/>
<evidence type="ECO:0000256" key="3">
    <source>
        <dbReference type="ARBA" id="ARBA00022989"/>
    </source>
</evidence>
<name>A0AAU8LR48_9BACT</name>
<feature type="transmembrane region" description="Helical" evidence="5">
    <location>
        <begin position="179"/>
        <end position="198"/>
    </location>
</feature>
<evidence type="ECO:0000256" key="2">
    <source>
        <dbReference type="ARBA" id="ARBA00022692"/>
    </source>
</evidence>
<dbReference type="GO" id="GO:0006508">
    <property type="term" value="P:proteolysis"/>
    <property type="evidence" value="ECO:0007669"/>
    <property type="project" value="UniProtKB-KW"/>
</dbReference>
<keyword evidence="2 5" id="KW-0812">Transmembrane</keyword>
<sequence length="326" mass="35194">MMEQAEGQPPSHISAEAEGAGEDTWVLVAKGGRGDIADWSLVLSAVGIDQQLDARTGVILTRKRDAAEAMQELQSFCEENKYWPPPPTAVRPAVRTGNPPTLLMFGGMIIFHWLTGPWVKDNPWFEAGAVQSPAILELGEWWRLTTALTLHADQVHLVGNCVIGGVIVHLLCKAVGYGMGWFVLLLAAMTGNFFNIVFRDMPHYSVGFSTAVFAAVGILCGRQLNNSASTMIRQLVLPLGAGVGLLAMLGSEGERTDLGAHLFGLASGLLYGLFLQRTDLDLLGSRRGLQLGLFLLALLLVVFSWLLASGGEYPIFPLDPLSGIRQ</sequence>
<dbReference type="EC" id="3.4.21.105" evidence="7"/>
<dbReference type="AlphaFoldDB" id="A0AAU8LR48"/>
<accession>A0AAU8LR48</accession>
<dbReference type="InterPro" id="IPR035952">
    <property type="entry name" value="Rhomboid-like_sf"/>
</dbReference>
<reference evidence="7" key="1">
    <citation type="journal article" date="2024" name="Syst. Appl. Microbiol.">
        <title>First single-strain enrichments of Electrothrix cable bacteria, description of E. aestuarii sp. nov. and E. rattekaaiensis sp. nov., and proposal of a cable bacteria taxonomy following the rules of the SeqCode.</title>
        <authorList>
            <person name="Plum-Jensen L.E."/>
            <person name="Schramm A."/>
            <person name="Marshall I.P.G."/>
        </authorList>
    </citation>
    <scope>NUCLEOTIDE SEQUENCE</scope>
    <source>
        <strain evidence="7">Rat1</strain>
    </source>
</reference>
<feature type="transmembrane region" description="Helical" evidence="5">
    <location>
        <begin position="258"/>
        <end position="276"/>
    </location>
</feature>
<dbReference type="SUPFAM" id="SSF144091">
    <property type="entry name" value="Rhomboid-like"/>
    <property type="match status" value="1"/>
</dbReference>
<comment type="subcellular location">
    <subcellularLocation>
        <location evidence="1">Membrane</location>
        <topology evidence="1">Multi-pass membrane protein</topology>
    </subcellularLocation>
</comment>
<evidence type="ECO:0000256" key="5">
    <source>
        <dbReference type="SAM" id="Phobius"/>
    </source>
</evidence>
<dbReference type="InterPro" id="IPR022764">
    <property type="entry name" value="Peptidase_S54_rhomboid_dom"/>
</dbReference>
<keyword evidence="4 5" id="KW-0472">Membrane</keyword>
<dbReference type="PANTHER" id="PTHR43066">
    <property type="entry name" value="RHOMBOID-RELATED PROTEIN"/>
    <property type="match status" value="1"/>
</dbReference>
<organism evidence="7">
    <name type="scientific">Candidatus Electrothrix aestuarii</name>
    <dbReference type="NCBI Taxonomy" id="3062594"/>
    <lineage>
        <taxon>Bacteria</taxon>
        <taxon>Pseudomonadati</taxon>
        <taxon>Thermodesulfobacteriota</taxon>
        <taxon>Desulfobulbia</taxon>
        <taxon>Desulfobulbales</taxon>
        <taxon>Desulfobulbaceae</taxon>
        <taxon>Candidatus Electrothrix</taxon>
    </lineage>
</organism>
<keyword evidence="7" id="KW-0645">Protease</keyword>
<feature type="transmembrane region" description="Helical" evidence="5">
    <location>
        <begin position="204"/>
        <end position="222"/>
    </location>
</feature>
<evidence type="ECO:0000313" key="7">
    <source>
        <dbReference type="EMBL" id="XCN71359.1"/>
    </source>
</evidence>
<protein>
    <submittedName>
        <fullName evidence="7">Rhomboid family intramembrane serine protease</fullName>
        <ecNumber evidence="7">3.4.21.105</ecNumber>
    </submittedName>
</protein>
<dbReference type="PANTHER" id="PTHR43066:SF5">
    <property type="entry name" value="RHOMBOID-LIKE PROTEIN 11, CHLOROPLASTIC-RELATED"/>
    <property type="match status" value="1"/>
</dbReference>
<reference evidence="7" key="2">
    <citation type="submission" date="2024-06" db="EMBL/GenBank/DDBJ databases">
        <authorList>
            <person name="Plum-Jensen L.E."/>
            <person name="Schramm A."/>
            <person name="Marshall I.P.G."/>
        </authorList>
    </citation>
    <scope>NUCLEOTIDE SEQUENCE</scope>
    <source>
        <strain evidence="7">Rat1</strain>
    </source>
</reference>
<keyword evidence="7" id="KW-0378">Hydrolase</keyword>
<evidence type="ECO:0000256" key="4">
    <source>
        <dbReference type="ARBA" id="ARBA00023136"/>
    </source>
</evidence>
<dbReference type="EMBL" id="CP159373">
    <property type="protein sequence ID" value="XCN71359.1"/>
    <property type="molecule type" value="Genomic_DNA"/>
</dbReference>
<evidence type="ECO:0000259" key="6">
    <source>
        <dbReference type="Pfam" id="PF01694"/>
    </source>
</evidence>
<dbReference type="KEGG" id="eaj:Q3M24_13675"/>
<feature type="transmembrane region" description="Helical" evidence="5">
    <location>
        <begin position="288"/>
        <end position="308"/>
    </location>
</feature>
<gene>
    <name evidence="7" type="ORF">Q3M24_13675</name>
</gene>
<dbReference type="GO" id="GO:0004252">
    <property type="term" value="F:serine-type endopeptidase activity"/>
    <property type="evidence" value="ECO:0007669"/>
    <property type="project" value="InterPro"/>
</dbReference>
<dbReference type="Pfam" id="PF01694">
    <property type="entry name" value="Rhomboid"/>
    <property type="match status" value="1"/>
</dbReference>